<evidence type="ECO:0000256" key="5">
    <source>
        <dbReference type="ARBA" id="ARBA00023077"/>
    </source>
</evidence>
<evidence type="ECO:0000256" key="8">
    <source>
        <dbReference type="PROSITE-ProRule" id="PRU01360"/>
    </source>
</evidence>
<keyword evidence="5 9" id="KW-0798">TonB box</keyword>
<organism evidence="13 14">
    <name type="scientific">Bacteroides faecium</name>
    <dbReference type="NCBI Taxonomy" id="2715212"/>
    <lineage>
        <taxon>Bacteria</taxon>
        <taxon>Pseudomonadati</taxon>
        <taxon>Bacteroidota</taxon>
        <taxon>Bacteroidia</taxon>
        <taxon>Bacteroidales</taxon>
        <taxon>Bacteroidaceae</taxon>
        <taxon>Bacteroides</taxon>
    </lineage>
</organism>
<feature type="chain" id="PRO_5026094514" evidence="10">
    <location>
        <begin position="29"/>
        <end position="1050"/>
    </location>
</feature>
<evidence type="ECO:0000256" key="3">
    <source>
        <dbReference type="ARBA" id="ARBA00022452"/>
    </source>
</evidence>
<dbReference type="InterPro" id="IPR036942">
    <property type="entry name" value="Beta-barrel_TonB_sf"/>
</dbReference>
<feature type="domain" description="TonB-dependent receptor-like beta-barrel" evidence="11">
    <location>
        <begin position="453"/>
        <end position="1006"/>
    </location>
</feature>
<keyword evidence="10" id="KW-0732">Signal</keyword>
<dbReference type="FunFam" id="2.60.40.1120:FF:000003">
    <property type="entry name" value="Outer membrane protein Omp121"/>
    <property type="match status" value="1"/>
</dbReference>
<comment type="similarity">
    <text evidence="8 9">Belongs to the TonB-dependent receptor family.</text>
</comment>
<dbReference type="Gene3D" id="2.40.170.20">
    <property type="entry name" value="TonB-dependent receptor, beta-barrel domain"/>
    <property type="match status" value="1"/>
</dbReference>
<feature type="signal peptide" evidence="10">
    <location>
        <begin position="1"/>
        <end position="28"/>
    </location>
</feature>
<evidence type="ECO:0000313" key="13">
    <source>
        <dbReference type="EMBL" id="QIU95109.1"/>
    </source>
</evidence>
<dbReference type="InterPro" id="IPR039426">
    <property type="entry name" value="TonB-dep_rcpt-like"/>
</dbReference>
<dbReference type="Proteomes" id="UP000501780">
    <property type="component" value="Chromosome"/>
</dbReference>
<evidence type="ECO:0000259" key="11">
    <source>
        <dbReference type="Pfam" id="PF00593"/>
    </source>
</evidence>
<dbReference type="InterPro" id="IPR000531">
    <property type="entry name" value="Beta-barrel_TonB"/>
</dbReference>
<dbReference type="NCBIfam" id="TIGR04056">
    <property type="entry name" value="OMP_RagA_SusC"/>
    <property type="match status" value="1"/>
</dbReference>
<evidence type="ECO:0000256" key="6">
    <source>
        <dbReference type="ARBA" id="ARBA00023136"/>
    </source>
</evidence>
<dbReference type="InterPro" id="IPR018247">
    <property type="entry name" value="EF_Hand_1_Ca_BS"/>
</dbReference>
<dbReference type="GO" id="GO:0009279">
    <property type="term" value="C:cell outer membrane"/>
    <property type="evidence" value="ECO:0007669"/>
    <property type="project" value="UniProtKB-SubCell"/>
</dbReference>
<reference evidence="13 14" key="1">
    <citation type="submission" date="2020-03" db="EMBL/GenBank/DDBJ databases">
        <title>Genomic analysis of Bacteroides faecium CBA7301.</title>
        <authorList>
            <person name="Kim J."/>
            <person name="Roh S.W."/>
        </authorList>
    </citation>
    <scope>NUCLEOTIDE SEQUENCE [LARGE SCALE GENOMIC DNA]</scope>
    <source>
        <strain evidence="13 14">CBA7301</strain>
    </source>
</reference>
<dbReference type="Pfam" id="PF00593">
    <property type="entry name" value="TonB_dep_Rec_b-barrel"/>
    <property type="match status" value="1"/>
</dbReference>
<evidence type="ECO:0000256" key="7">
    <source>
        <dbReference type="ARBA" id="ARBA00023237"/>
    </source>
</evidence>
<keyword evidence="6 8" id="KW-0472">Membrane</keyword>
<dbReference type="Pfam" id="PF13715">
    <property type="entry name" value="CarbopepD_reg_2"/>
    <property type="match status" value="1"/>
</dbReference>
<evidence type="ECO:0000256" key="4">
    <source>
        <dbReference type="ARBA" id="ARBA00022692"/>
    </source>
</evidence>
<gene>
    <name evidence="13" type="ORF">BacF7301_13585</name>
</gene>
<feature type="domain" description="TonB-dependent receptor plug" evidence="12">
    <location>
        <begin position="121"/>
        <end position="227"/>
    </location>
</feature>
<evidence type="ECO:0000259" key="12">
    <source>
        <dbReference type="Pfam" id="PF07715"/>
    </source>
</evidence>
<keyword evidence="4 8" id="KW-0812">Transmembrane</keyword>
<dbReference type="InterPro" id="IPR023996">
    <property type="entry name" value="TonB-dep_OMP_SusC/RagA"/>
</dbReference>
<dbReference type="PROSITE" id="PS52016">
    <property type="entry name" value="TONB_DEPENDENT_REC_3"/>
    <property type="match status" value="1"/>
</dbReference>
<dbReference type="SUPFAM" id="SSF56935">
    <property type="entry name" value="Porins"/>
    <property type="match status" value="1"/>
</dbReference>
<keyword evidence="7 8" id="KW-0998">Cell outer membrane</keyword>
<dbReference type="PROSITE" id="PS00018">
    <property type="entry name" value="EF_HAND_1"/>
    <property type="match status" value="1"/>
</dbReference>
<dbReference type="FunFam" id="2.170.130.10:FF:000008">
    <property type="entry name" value="SusC/RagA family TonB-linked outer membrane protein"/>
    <property type="match status" value="1"/>
</dbReference>
<dbReference type="EMBL" id="CP050831">
    <property type="protein sequence ID" value="QIU95109.1"/>
    <property type="molecule type" value="Genomic_DNA"/>
</dbReference>
<keyword evidence="13" id="KW-0675">Receptor</keyword>
<keyword evidence="3 8" id="KW-1134">Transmembrane beta strand</keyword>
<dbReference type="SUPFAM" id="SSF49464">
    <property type="entry name" value="Carboxypeptidase regulatory domain-like"/>
    <property type="match status" value="1"/>
</dbReference>
<dbReference type="Pfam" id="PF07715">
    <property type="entry name" value="Plug"/>
    <property type="match status" value="1"/>
</dbReference>
<protein>
    <submittedName>
        <fullName evidence="13">TonB-dependent receptor</fullName>
    </submittedName>
</protein>
<dbReference type="Gene3D" id="2.60.40.1120">
    <property type="entry name" value="Carboxypeptidase-like, regulatory domain"/>
    <property type="match status" value="1"/>
</dbReference>
<dbReference type="KEGG" id="bfc:BacF7301_13585"/>
<proteinExistence type="inferred from homology"/>
<evidence type="ECO:0000256" key="1">
    <source>
        <dbReference type="ARBA" id="ARBA00004571"/>
    </source>
</evidence>
<dbReference type="InterPro" id="IPR008969">
    <property type="entry name" value="CarboxyPept-like_regulatory"/>
</dbReference>
<evidence type="ECO:0000256" key="9">
    <source>
        <dbReference type="RuleBase" id="RU003357"/>
    </source>
</evidence>
<name>A0A6H0KPH6_9BACE</name>
<dbReference type="AlphaFoldDB" id="A0A6H0KPH6"/>
<evidence type="ECO:0000313" key="14">
    <source>
        <dbReference type="Proteomes" id="UP000501780"/>
    </source>
</evidence>
<evidence type="ECO:0000256" key="10">
    <source>
        <dbReference type="SAM" id="SignalP"/>
    </source>
</evidence>
<dbReference type="InterPro" id="IPR023997">
    <property type="entry name" value="TonB-dep_OMP_SusC/RagA_CS"/>
</dbReference>
<dbReference type="Gene3D" id="2.170.130.10">
    <property type="entry name" value="TonB-dependent receptor, plug domain"/>
    <property type="match status" value="1"/>
</dbReference>
<keyword evidence="2 8" id="KW-0813">Transport</keyword>
<keyword evidence="14" id="KW-1185">Reference proteome</keyword>
<evidence type="ECO:0000256" key="2">
    <source>
        <dbReference type="ARBA" id="ARBA00022448"/>
    </source>
</evidence>
<accession>A0A6H0KPH6</accession>
<dbReference type="InterPro" id="IPR012910">
    <property type="entry name" value="Plug_dom"/>
</dbReference>
<dbReference type="RefSeq" id="WP_167963598.1">
    <property type="nucleotide sequence ID" value="NZ_CP050831.1"/>
</dbReference>
<comment type="subcellular location">
    <subcellularLocation>
        <location evidence="1 8">Cell outer membrane</location>
        <topology evidence="1 8">Multi-pass membrane protein</topology>
    </subcellularLocation>
</comment>
<sequence length="1050" mass="116204">MFKLINNTMSKRGHITLVALFITLMAFAQDINVKGVILDETDTPLIGATIQVKGSKAGTITDFDGNFSINAPKNGVLSVSYIGYKTQDIKIQGRTKLSVKLTPDNAMLDEVVVVGYGTMKKNDLTGSVASIGTKNIEGFKTGSVMATLGGQIAGVQVTSTDGTPGAGFDIKIRGVGTVTGDASPLFIVDGFEVSSLDYLSNSDIQNMEFLKDASAAAIYGARAANGVVLVTTKSGKEGKPVITYNGSASYRKISKMLDQLSPYEFVQLQMEINPTKYATTYFQEGVDKKGVPYIHQTIDDYLTDLGVDWQKESFAPTWSQDHNLSITGGNKESKYSASFSRYDENGIFTNSGFQKTTGKLRLIQQVTKAVSFDATVNYANTVKKGVGTSGDNGRFNMLSMILRARPTPGNSMTNEEFLAAAIDPLILSDTESISQVNPIIQAKSVNSRKQAELWGTNLAVTVKLTKDLTFKTAGTYNTTNTRDDIFYTESSREAYRNGNSAYGQTQMTKALRWANNNTLTYNKKFKKKHTLNVMIGHEFVFNSSEYLQGQAKDFPFDNLGSNNLGIGATPSKVNTYKSEKKLLSFFARGNYNFDNRYLLTATVRADGSTVFAKNNKWGYFPSFSAAWRISEEKFMKGIKPISNLKLRFGWGTVGNDRIANNLSMDLYTMSKYGLGNQLITVLNPKQLPNTNLKWEGSTTTNLGVDLGLFENRLNVSADFFVKNTKDLLLAQSLAYVTGFGSQYQNIGKIQNKGIELSLNSTNIQTKNFLWQTDFNISFLKNTLKSLQPGTTTMYARTGFSSDFTDYDYIATIGSSLGQIYGYKYDGVYQTSDFNVTPDGKMILKPGITDISEHAGKAVEPGMVKYTDIDGDGVITTKDLTVIGNGIPKWYGGITNTFNYKQIDFSFMFQFNYGNDVYNATRLFSTQTQDERYNQLAEVADRWTPTHASNRVPSAKGYVKNELYSRFIEDGSFLRLKNVVLGYTLPNKWTKKFYISRLRAYASAQNLFCISKYSGYDPEVSMGANNPMTPGLDWGAYPKSRVYTFGLEIQF</sequence>
<dbReference type="NCBIfam" id="TIGR04057">
    <property type="entry name" value="SusC_RagA_signa"/>
    <property type="match status" value="1"/>
</dbReference>
<dbReference type="InterPro" id="IPR037066">
    <property type="entry name" value="Plug_dom_sf"/>
</dbReference>